<keyword evidence="2 5" id="KW-0378">Hydrolase</keyword>
<dbReference type="InterPro" id="IPR036264">
    <property type="entry name" value="Bact_exopeptidase_dim_dom"/>
</dbReference>
<dbReference type="OrthoDB" id="9776731at2"/>
<dbReference type="SUPFAM" id="SSF53187">
    <property type="entry name" value="Zn-dependent exopeptidases"/>
    <property type="match status" value="1"/>
</dbReference>
<comment type="cofactor">
    <cofactor evidence="3">
        <name>Mn(2+)</name>
        <dbReference type="ChEBI" id="CHEBI:29035"/>
    </cofactor>
    <text evidence="3">The Mn(2+) ion enhances activity.</text>
</comment>
<dbReference type="Pfam" id="PF07687">
    <property type="entry name" value="M20_dimer"/>
    <property type="match status" value="1"/>
</dbReference>
<dbReference type="Gene3D" id="3.30.70.360">
    <property type="match status" value="1"/>
</dbReference>
<evidence type="ECO:0000256" key="3">
    <source>
        <dbReference type="PIRSR" id="PIRSR005962-1"/>
    </source>
</evidence>
<dbReference type="AlphaFoldDB" id="A0A4U1CDM9"/>
<feature type="binding site" evidence="3">
    <location>
        <position position="365"/>
    </location>
    <ligand>
        <name>Mn(2+)</name>
        <dbReference type="ChEBI" id="CHEBI:29035"/>
        <label>2</label>
    </ligand>
</feature>
<dbReference type="NCBIfam" id="TIGR01891">
    <property type="entry name" value="amidohydrolases"/>
    <property type="match status" value="1"/>
</dbReference>
<sequence>MKQKIQDLAAQIFNEVVGFRQHLHANPELSFKEFQTSAFVKEKLTKWGIVFVEMANTGVVGLIKGALPSDQVIALRGDMDALPILEANDKPYKSKNPGVMHACGHDVHTSSLLGSAYILNQLKNEFAGTIKLVFQPAEEILPGGASIMIKEGVLENPKPHAMIGQHVMPLIESGKVGFRSGIYMASTDELYVTVTGKGGHGAQPHQNIDPVLITAHIIVALQQIVSRNADPRLPSVLSFGKVIANGATNVIPNEVKLEGTFRTLNEDWRKQAHSLMKKMAEGIAESMGGSCNFDIHHGYPFLINEEKVTANARQFAEDYLGAANVLDLDIWMAAEDFAYYSQVTDACFYRLGTGNVAKDTMHSVHTPNFDIDEDALKTSTGLMAYIALKQLGN</sequence>
<dbReference type="EMBL" id="SWBO01000001">
    <property type="protein sequence ID" value="TKC03407.1"/>
    <property type="molecule type" value="Genomic_DNA"/>
</dbReference>
<dbReference type="GO" id="GO:0016787">
    <property type="term" value="F:hydrolase activity"/>
    <property type="evidence" value="ECO:0007669"/>
    <property type="project" value="UniProtKB-KW"/>
</dbReference>
<dbReference type="InterPro" id="IPR011650">
    <property type="entry name" value="Peptidase_M20_dimer"/>
</dbReference>
<dbReference type="InterPro" id="IPR002933">
    <property type="entry name" value="Peptidase_M20"/>
</dbReference>
<dbReference type="FunFam" id="3.30.70.360:FF:000014">
    <property type="entry name" value="N-acyl-L-amino acid amidohydrolase"/>
    <property type="match status" value="1"/>
</dbReference>
<dbReference type="Gene3D" id="3.40.630.10">
    <property type="entry name" value="Zn peptidases"/>
    <property type="match status" value="1"/>
</dbReference>
<dbReference type="GO" id="GO:0046872">
    <property type="term" value="F:metal ion binding"/>
    <property type="evidence" value="ECO:0007669"/>
    <property type="project" value="UniProtKB-KW"/>
</dbReference>
<name>A0A4U1CDM9_9SPHI</name>
<proteinExistence type="inferred from homology"/>
<feature type="binding site" evidence="3">
    <location>
        <position position="139"/>
    </location>
    <ligand>
        <name>Mn(2+)</name>
        <dbReference type="ChEBI" id="CHEBI:29035"/>
        <label>2</label>
    </ligand>
</feature>
<feature type="binding site" evidence="3">
    <location>
        <position position="105"/>
    </location>
    <ligand>
        <name>Mn(2+)</name>
        <dbReference type="ChEBI" id="CHEBI:29035"/>
        <label>2</label>
    </ligand>
</feature>
<feature type="binding site" evidence="3">
    <location>
        <position position="103"/>
    </location>
    <ligand>
        <name>Mn(2+)</name>
        <dbReference type="ChEBI" id="CHEBI:29035"/>
        <label>2</label>
    </ligand>
</feature>
<dbReference type="SUPFAM" id="SSF55031">
    <property type="entry name" value="Bacterial exopeptidase dimerisation domain"/>
    <property type="match status" value="1"/>
</dbReference>
<gene>
    <name evidence="5" type="ORF">FA045_02220</name>
</gene>
<evidence type="ECO:0000256" key="1">
    <source>
        <dbReference type="ARBA" id="ARBA00006153"/>
    </source>
</evidence>
<accession>A0A4U1CDM9</accession>
<evidence type="ECO:0000313" key="6">
    <source>
        <dbReference type="Proteomes" id="UP000310477"/>
    </source>
</evidence>
<dbReference type="PIRSF" id="PIRSF005962">
    <property type="entry name" value="Pept_M20D_amidohydro"/>
    <property type="match status" value="1"/>
</dbReference>
<comment type="caution">
    <text evidence="5">The sequence shown here is derived from an EMBL/GenBank/DDBJ whole genome shotgun (WGS) entry which is preliminary data.</text>
</comment>
<evidence type="ECO:0000259" key="4">
    <source>
        <dbReference type="Pfam" id="PF07687"/>
    </source>
</evidence>
<evidence type="ECO:0000313" key="5">
    <source>
        <dbReference type="EMBL" id="TKC03407.1"/>
    </source>
</evidence>
<dbReference type="InterPro" id="IPR017439">
    <property type="entry name" value="Amidohydrolase"/>
</dbReference>
<feature type="binding site" evidence="3">
    <location>
        <position position="166"/>
    </location>
    <ligand>
        <name>Mn(2+)</name>
        <dbReference type="ChEBI" id="CHEBI:29035"/>
        <label>2</label>
    </ligand>
</feature>
<protein>
    <submittedName>
        <fullName evidence="5">Amidohydrolase</fullName>
    </submittedName>
</protein>
<dbReference type="RefSeq" id="WP_136873993.1">
    <property type="nucleotide sequence ID" value="NZ_SWBO01000001.1"/>
</dbReference>
<keyword evidence="3" id="KW-0464">Manganese</keyword>
<evidence type="ECO:0000256" key="2">
    <source>
        <dbReference type="ARBA" id="ARBA00022801"/>
    </source>
</evidence>
<dbReference type="Pfam" id="PF01546">
    <property type="entry name" value="Peptidase_M20"/>
    <property type="match status" value="1"/>
</dbReference>
<dbReference type="PANTHER" id="PTHR11014">
    <property type="entry name" value="PEPTIDASE M20 FAMILY MEMBER"/>
    <property type="match status" value="1"/>
</dbReference>
<comment type="similarity">
    <text evidence="1">Belongs to the peptidase M20 family.</text>
</comment>
<dbReference type="PANTHER" id="PTHR11014:SF63">
    <property type="entry name" value="METALLOPEPTIDASE, PUTATIVE (AFU_ORTHOLOGUE AFUA_6G09600)-RELATED"/>
    <property type="match status" value="1"/>
</dbReference>
<feature type="domain" description="Peptidase M20 dimerisation" evidence="4">
    <location>
        <begin position="191"/>
        <end position="282"/>
    </location>
</feature>
<dbReference type="CDD" id="cd03886">
    <property type="entry name" value="M20_Acy1"/>
    <property type="match status" value="1"/>
</dbReference>
<dbReference type="Proteomes" id="UP000310477">
    <property type="component" value="Unassembled WGS sequence"/>
</dbReference>
<keyword evidence="3" id="KW-0479">Metal-binding</keyword>
<organism evidence="5 6">
    <name type="scientific">Pedobacter cryotolerans</name>
    <dbReference type="NCBI Taxonomy" id="2571270"/>
    <lineage>
        <taxon>Bacteria</taxon>
        <taxon>Pseudomonadati</taxon>
        <taxon>Bacteroidota</taxon>
        <taxon>Sphingobacteriia</taxon>
        <taxon>Sphingobacteriales</taxon>
        <taxon>Sphingobacteriaceae</taxon>
        <taxon>Pedobacter</taxon>
    </lineage>
</organism>
<reference evidence="5 6" key="1">
    <citation type="submission" date="2019-04" db="EMBL/GenBank/DDBJ databases">
        <title>Pedobacter sp. AR-2-6 sp. nov., isolated from Arctic soil.</title>
        <authorList>
            <person name="Dahal R.H."/>
            <person name="Kim D.-U."/>
        </authorList>
    </citation>
    <scope>NUCLEOTIDE SEQUENCE [LARGE SCALE GENOMIC DNA]</scope>
    <source>
        <strain evidence="5 6">AR-2-6</strain>
    </source>
</reference>
<keyword evidence="6" id="KW-1185">Reference proteome</keyword>